<reference evidence="2" key="1">
    <citation type="submission" date="2020-04" db="EMBL/GenBank/DDBJ databases">
        <authorList>
            <person name="Chiriac C."/>
            <person name="Salcher M."/>
            <person name="Ghai R."/>
            <person name="Kavagutti S V."/>
        </authorList>
    </citation>
    <scope>NUCLEOTIDE SEQUENCE</scope>
</reference>
<keyword evidence="1" id="KW-0812">Transmembrane</keyword>
<protein>
    <submittedName>
        <fullName evidence="2">Uncharacterized protein</fullName>
    </submittedName>
</protein>
<evidence type="ECO:0000256" key="1">
    <source>
        <dbReference type="SAM" id="Phobius"/>
    </source>
</evidence>
<organism evidence="2">
    <name type="scientific">uncultured Caudovirales phage</name>
    <dbReference type="NCBI Taxonomy" id="2100421"/>
    <lineage>
        <taxon>Viruses</taxon>
        <taxon>Duplodnaviria</taxon>
        <taxon>Heunggongvirae</taxon>
        <taxon>Uroviricota</taxon>
        <taxon>Caudoviricetes</taxon>
        <taxon>Peduoviridae</taxon>
        <taxon>Maltschvirus</taxon>
        <taxon>Maltschvirus maltsch</taxon>
    </lineage>
</organism>
<feature type="transmembrane region" description="Helical" evidence="1">
    <location>
        <begin position="12"/>
        <end position="29"/>
    </location>
</feature>
<name>A0A6J5MEY8_9CAUD</name>
<dbReference type="EMBL" id="LR796456">
    <property type="protein sequence ID" value="CAB4145585.1"/>
    <property type="molecule type" value="Genomic_DNA"/>
</dbReference>
<keyword evidence="1" id="KW-0472">Membrane</keyword>
<accession>A0A6J5MEY8</accession>
<gene>
    <name evidence="2" type="ORF">UFOVP482_14</name>
</gene>
<feature type="transmembrane region" description="Helical" evidence="1">
    <location>
        <begin position="35"/>
        <end position="55"/>
    </location>
</feature>
<keyword evidence="1" id="KW-1133">Transmembrane helix</keyword>
<sequence length="71" mass="7786">MTFLTWFAHSPIASFIKVFGAGVLGWLLVNADTLGIHPALTIGLVSALPIIINWLNPEYDNYGRANLDETD</sequence>
<proteinExistence type="predicted"/>
<evidence type="ECO:0000313" key="2">
    <source>
        <dbReference type="EMBL" id="CAB4145585.1"/>
    </source>
</evidence>